<feature type="domain" description="Beta-mannosidase-like galactose-binding" evidence="8">
    <location>
        <begin position="112"/>
        <end position="187"/>
    </location>
</feature>
<feature type="signal peptide" evidence="5">
    <location>
        <begin position="1"/>
        <end position="18"/>
    </location>
</feature>
<dbReference type="InterPro" id="IPR006102">
    <property type="entry name" value="Ig-like_GH2"/>
</dbReference>
<dbReference type="KEGG" id="bcom:BAUCODRAFT_104950"/>
<keyword evidence="10" id="KW-1185">Reference proteome</keyword>
<dbReference type="OMA" id="PQCGSPF"/>
<dbReference type="SUPFAM" id="SSF51445">
    <property type="entry name" value="(Trans)glycosidases"/>
    <property type="match status" value="1"/>
</dbReference>
<dbReference type="EMBL" id="KB445553">
    <property type="protein sequence ID" value="EMC97998.1"/>
    <property type="molecule type" value="Genomic_DNA"/>
</dbReference>
<dbReference type="eggNOG" id="KOG2024">
    <property type="taxonomic scope" value="Eukaryota"/>
</dbReference>
<dbReference type="OrthoDB" id="408320at2759"/>
<evidence type="ECO:0000256" key="4">
    <source>
        <dbReference type="SAM" id="MobiDB-lite"/>
    </source>
</evidence>
<dbReference type="InterPro" id="IPR054593">
    <property type="entry name" value="Beta-mannosidase-like_N2"/>
</dbReference>
<dbReference type="SUPFAM" id="SSF49303">
    <property type="entry name" value="beta-Galactosidase/glucuronidase domain"/>
    <property type="match status" value="1"/>
</dbReference>
<evidence type="ECO:0000259" key="6">
    <source>
        <dbReference type="Pfam" id="PF00703"/>
    </source>
</evidence>
<evidence type="ECO:0000256" key="3">
    <source>
        <dbReference type="ARBA" id="ARBA00023295"/>
    </source>
</evidence>
<dbReference type="Gene3D" id="2.60.120.260">
    <property type="entry name" value="Galactose-binding domain-like"/>
    <property type="match status" value="1"/>
</dbReference>
<dbReference type="InterPro" id="IPR036156">
    <property type="entry name" value="Beta-gal/glucu_dom_sf"/>
</dbReference>
<dbReference type="Gene3D" id="3.20.20.80">
    <property type="entry name" value="Glycosidases"/>
    <property type="match status" value="1"/>
</dbReference>
<keyword evidence="2 9" id="KW-0378">Hydrolase</keyword>
<dbReference type="PANTHER" id="PTHR42732">
    <property type="entry name" value="BETA-GALACTOSIDASE"/>
    <property type="match status" value="1"/>
</dbReference>
<evidence type="ECO:0000259" key="8">
    <source>
        <dbReference type="Pfam" id="PF22666"/>
    </source>
</evidence>
<dbReference type="Pfam" id="PF22666">
    <property type="entry name" value="Glyco_hydro_2_N2"/>
    <property type="match status" value="1"/>
</dbReference>
<proteinExistence type="inferred from homology"/>
<accession>M2N269</accession>
<dbReference type="InterPro" id="IPR013783">
    <property type="entry name" value="Ig-like_fold"/>
</dbReference>
<comment type="similarity">
    <text evidence="1">Belongs to the glycosyl hydrolase 2 family.</text>
</comment>
<dbReference type="Pfam" id="PF00703">
    <property type="entry name" value="Glyco_hydro_2"/>
    <property type="match status" value="1"/>
</dbReference>
<dbReference type="RefSeq" id="XP_007674842.1">
    <property type="nucleotide sequence ID" value="XM_007676652.1"/>
</dbReference>
<dbReference type="Gene3D" id="2.60.40.10">
    <property type="entry name" value="Immunoglobulins"/>
    <property type="match status" value="1"/>
</dbReference>
<dbReference type="SUPFAM" id="SSF49785">
    <property type="entry name" value="Galactose-binding domain-like"/>
    <property type="match status" value="1"/>
</dbReference>
<keyword evidence="3" id="KW-0326">Glycosidase</keyword>
<feature type="compositionally biased region" description="Polar residues" evidence="4">
    <location>
        <begin position="644"/>
        <end position="658"/>
    </location>
</feature>
<evidence type="ECO:0000313" key="10">
    <source>
        <dbReference type="Proteomes" id="UP000011761"/>
    </source>
</evidence>
<dbReference type="AlphaFoldDB" id="M2N269"/>
<dbReference type="STRING" id="717646.M2N269"/>
<evidence type="ECO:0000256" key="5">
    <source>
        <dbReference type="SAM" id="SignalP"/>
    </source>
</evidence>
<evidence type="ECO:0000259" key="7">
    <source>
        <dbReference type="Pfam" id="PF02836"/>
    </source>
</evidence>
<dbReference type="InterPro" id="IPR008979">
    <property type="entry name" value="Galactose-bd-like_sf"/>
</dbReference>
<dbReference type="Pfam" id="PF02836">
    <property type="entry name" value="Glyco_hydro_2_C"/>
    <property type="match status" value="1"/>
</dbReference>
<evidence type="ECO:0000256" key="1">
    <source>
        <dbReference type="ARBA" id="ARBA00007401"/>
    </source>
</evidence>
<protein>
    <submittedName>
        <fullName evidence="9">Glycoside hydrolase family 2 protein</fullName>
    </submittedName>
</protein>
<sequence>MYITNVLQAFLVAASVSAARVRRQNTNSTKYAVQTPPLTTNWTYEVGTNPWPQYPRPQLERSQWQTLNGIWTYQNASSIDAVNSPPFNQALANQVLIPSCLESGLSGIQGTWTRYSWFATTFNVPSSWAGDRVLLNFGAIDYEATIFVNGHNASFHRGGYFAFTVDVTSHLTGNSNNNLLIFVHDPTDSDPYVIPIGKQTLHPSHIFYTPCSGIWQSVWIEAAPASHIAQLQVAAGMDGTVNATVYSSDSSNGAVQVSVIDRKTNATIATHSGTANTPSTFQVSSPSLWTPNTPNLYDIVVTMGSDTVTSYTGFRTISRGMVNGIERPLLNGEFIFLFGTLDQGFWPDGIYVPPNYEGMVYDLQTLKTLGFNMLRKHIKVEMALYYQACDEMGLMVIQDMPSLRPLQSRTLPNCTVQTILPDADQQAEFTRQLGLLVQQQRVFPSIVTWVIYNEGWGQITTPYYPEFGLTDFVRSLDPTRLIDSTTGWFDHGAGDFSDNHHYANPQCGSPFYSIQSSPYDPSRIGFQGEFGGTGNNVSIDHLWNVQEAINTINQTYEIDLTLDAWNYRGHRLLDELQDQIARYSCSGGVWTQTTDVEGEVNGLLTYDRRILRPYVSQWQADIQALYSAAAARANASVPLPPGSTTISSMSAATPSSRVSGAGPAQPSSTQTAHWQWTGNGWGWGPE</sequence>
<feature type="region of interest" description="Disordered" evidence="4">
    <location>
        <begin position="644"/>
        <end position="686"/>
    </location>
</feature>
<feature type="domain" description="Glycoside hydrolase family 2 immunoglobulin-like beta-sandwich" evidence="6">
    <location>
        <begin position="231"/>
        <end position="315"/>
    </location>
</feature>
<feature type="compositionally biased region" description="Polar residues" evidence="4">
    <location>
        <begin position="665"/>
        <end position="678"/>
    </location>
</feature>
<dbReference type="GO" id="GO:0004553">
    <property type="term" value="F:hydrolase activity, hydrolyzing O-glycosyl compounds"/>
    <property type="evidence" value="ECO:0007669"/>
    <property type="project" value="InterPro"/>
</dbReference>
<organism evidence="9 10">
    <name type="scientific">Baudoinia panamericana (strain UAMH 10762)</name>
    <name type="common">Angels' share fungus</name>
    <name type="synonym">Baudoinia compniacensis (strain UAMH 10762)</name>
    <dbReference type="NCBI Taxonomy" id="717646"/>
    <lineage>
        <taxon>Eukaryota</taxon>
        <taxon>Fungi</taxon>
        <taxon>Dikarya</taxon>
        <taxon>Ascomycota</taxon>
        <taxon>Pezizomycotina</taxon>
        <taxon>Dothideomycetes</taxon>
        <taxon>Dothideomycetidae</taxon>
        <taxon>Mycosphaerellales</taxon>
        <taxon>Teratosphaeriaceae</taxon>
        <taxon>Baudoinia</taxon>
    </lineage>
</organism>
<feature type="chain" id="PRO_5004021870" evidence="5">
    <location>
        <begin position="19"/>
        <end position="686"/>
    </location>
</feature>
<dbReference type="InterPro" id="IPR006103">
    <property type="entry name" value="Glyco_hydro_2_cat"/>
</dbReference>
<gene>
    <name evidence="9" type="ORF">BAUCODRAFT_104950</name>
</gene>
<dbReference type="InterPro" id="IPR017853">
    <property type="entry name" value="GH"/>
</dbReference>
<dbReference type="Proteomes" id="UP000011761">
    <property type="component" value="Unassembled WGS sequence"/>
</dbReference>
<dbReference type="GO" id="GO:0005975">
    <property type="term" value="P:carbohydrate metabolic process"/>
    <property type="evidence" value="ECO:0007669"/>
    <property type="project" value="InterPro"/>
</dbReference>
<dbReference type="GeneID" id="19107098"/>
<keyword evidence="5" id="KW-0732">Signal</keyword>
<name>M2N269_BAUPA</name>
<dbReference type="HOGENOM" id="CLU_009935_3_1_1"/>
<evidence type="ECO:0000256" key="2">
    <source>
        <dbReference type="ARBA" id="ARBA00022801"/>
    </source>
</evidence>
<evidence type="ECO:0000313" key="9">
    <source>
        <dbReference type="EMBL" id="EMC97998.1"/>
    </source>
</evidence>
<dbReference type="PANTHER" id="PTHR42732:SF2">
    <property type="entry name" value="BETA-MANNOSIDASE"/>
    <property type="match status" value="1"/>
</dbReference>
<feature type="domain" description="Glycoside hydrolase family 2 catalytic" evidence="7">
    <location>
        <begin position="357"/>
        <end position="484"/>
    </location>
</feature>
<dbReference type="InterPro" id="IPR051913">
    <property type="entry name" value="GH2_Domain-Containing"/>
</dbReference>
<reference evidence="9 10" key="1">
    <citation type="journal article" date="2012" name="PLoS Pathog.">
        <title>Diverse lifestyles and strategies of plant pathogenesis encoded in the genomes of eighteen Dothideomycetes fungi.</title>
        <authorList>
            <person name="Ohm R.A."/>
            <person name="Feau N."/>
            <person name="Henrissat B."/>
            <person name="Schoch C.L."/>
            <person name="Horwitz B.A."/>
            <person name="Barry K.W."/>
            <person name="Condon B.J."/>
            <person name="Copeland A.C."/>
            <person name="Dhillon B."/>
            <person name="Glaser F."/>
            <person name="Hesse C.N."/>
            <person name="Kosti I."/>
            <person name="LaButti K."/>
            <person name="Lindquist E.A."/>
            <person name="Lucas S."/>
            <person name="Salamov A.A."/>
            <person name="Bradshaw R.E."/>
            <person name="Ciuffetti L."/>
            <person name="Hamelin R.C."/>
            <person name="Kema G.H.J."/>
            <person name="Lawrence C."/>
            <person name="Scott J.A."/>
            <person name="Spatafora J.W."/>
            <person name="Turgeon B.G."/>
            <person name="de Wit P.J.G.M."/>
            <person name="Zhong S."/>
            <person name="Goodwin S.B."/>
            <person name="Grigoriev I.V."/>
        </authorList>
    </citation>
    <scope>NUCLEOTIDE SEQUENCE [LARGE SCALE GENOMIC DNA]</scope>
    <source>
        <strain evidence="9 10">UAMH 10762</strain>
    </source>
</reference>